<dbReference type="EMBL" id="JAHYBZ010000009">
    <property type="protein sequence ID" value="MBW6400968.1"/>
    <property type="molecule type" value="Genomic_DNA"/>
</dbReference>
<name>A0ABS7AF90_9PROT</name>
<feature type="region of interest" description="Disordered" evidence="1">
    <location>
        <begin position="1"/>
        <end position="24"/>
    </location>
</feature>
<keyword evidence="2" id="KW-0812">Transmembrane</keyword>
<feature type="compositionally biased region" description="Basic and acidic residues" evidence="1">
    <location>
        <begin position="1"/>
        <end position="12"/>
    </location>
</feature>
<proteinExistence type="predicted"/>
<sequence>MVDDDATVRLERPGTALPPGPPPALQTGGGRLVILAAASGVLLAAGAGAWFWLGRDTSPTEPPPKPDTVALAPQASVASLPAPTPTPGPVITTPRVAPPAALSIAIATEETIRDHRGAEPTMFRLVENPHVFVSDFPNLDQQGAALNRAAALIEKAGAPRDRVLDDAALASTIARAGETPATYYYGHNYRGRDLERFFDLAARDGVRLTPEETWLHDQVARIRTLLPAGTEFAVISVPGVDSRVDESMRAAILHHEIGHGHFFTNPAFAAHVERVWREVFTEAERAHFRAFLQREGYDPGIEEVMLNEAMAYLIYTPDARFFTPAHAGLDDARADALRAALREGAPR</sequence>
<protein>
    <submittedName>
        <fullName evidence="3">Uncharacterized protein</fullName>
    </submittedName>
</protein>
<reference evidence="3 4" key="1">
    <citation type="submission" date="2021-07" db="EMBL/GenBank/DDBJ databases">
        <authorList>
            <person name="So Y."/>
        </authorList>
    </citation>
    <scope>NUCLEOTIDE SEQUENCE [LARGE SCALE GENOMIC DNA]</scope>
    <source>
        <strain evidence="3 4">HJA6</strain>
    </source>
</reference>
<evidence type="ECO:0000256" key="1">
    <source>
        <dbReference type="SAM" id="MobiDB-lite"/>
    </source>
</evidence>
<dbReference type="Proteomes" id="UP001196565">
    <property type="component" value="Unassembled WGS sequence"/>
</dbReference>
<accession>A0ABS7AF90</accession>
<dbReference type="RefSeq" id="WP_219765532.1">
    <property type="nucleotide sequence ID" value="NZ_JAHYBZ010000009.1"/>
</dbReference>
<evidence type="ECO:0000256" key="2">
    <source>
        <dbReference type="SAM" id="Phobius"/>
    </source>
</evidence>
<comment type="caution">
    <text evidence="3">The sequence shown here is derived from an EMBL/GenBank/DDBJ whole genome shotgun (WGS) entry which is preliminary data.</text>
</comment>
<feature type="transmembrane region" description="Helical" evidence="2">
    <location>
        <begin position="32"/>
        <end position="53"/>
    </location>
</feature>
<organism evidence="3 4">
    <name type="scientific">Roseomonas alba</name>
    <dbReference type="NCBI Taxonomy" id="2846776"/>
    <lineage>
        <taxon>Bacteria</taxon>
        <taxon>Pseudomonadati</taxon>
        <taxon>Pseudomonadota</taxon>
        <taxon>Alphaproteobacteria</taxon>
        <taxon>Acetobacterales</taxon>
        <taxon>Roseomonadaceae</taxon>
        <taxon>Roseomonas</taxon>
    </lineage>
</organism>
<gene>
    <name evidence="3" type="ORF">KPL78_24125</name>
</gene>
<keyword evidence="2" id="KW-1133">Transmembrane helix</keyword>
<keyword evidence="2" id="KW-0472">Membrane</keyword>
<keyword evidence="4" id="KW-1185">Reference proteome</keyword>
<evidence type="ECO:0000313" key="4">
    <source>
        <dbReference type="Proteomes" id="UP001196565"/>
    </source>
</evidence>
<evidence type="ECO:0000313" key="3">
    <source>
        <dbReference type="EMBL" id="MBW6400968.1"/>
    </source>
</evidence>